<comment type="caution">
    <text evidence="1">The sequence shown here is derived from an EMBL/GenBank/DDBJ whole genome shotgun (WGS) entry which is preliminary data.</text>
</comment>
<sequence>MENFLETLEKLDRGGQYEESDVMMAKFSQSSTKIPDNIWDIVGRWGGKFMRFVREEAPSVGKWLDSRLSAQDEVQRAKGMLDPLKKKIMDTWEGGSAADRTMSYQMDEKGRSMIGAYPEMKTLKSLYDQLPVGSPMEAAIKGAVNGYAQHLGYRNMEDMLRRMSFGGSAVDSAGRPNTAVGDVIGE</sequence>
<dbReference type="STRING" id="1618574.UT24_C0018G0002"/>
<reference evidence="1 2" key="1">
    <citation type="journal article" date="2015" name="Nature">
        <title>rRNA introns, odd ribosomes, and small enigmatic genomes across a large radiation of phyla.</title>
        <authorList>
            <person name="Brown C.T."/>
            <person name="Hug L.A."/>
            <person name="Thomas B.C."/>
            <person name="Sharon I."/>
            <person name="Castelle C.J."/>
            <person name="Singh A."/>
            <person name="Wilkins M.J."/>
            <person name="Williams K.H."/>
            <person name="Banfield J.F."/>
        </authorList>
    </citation>
    <scope>NUCLEOTIDE SEQUENCE [LARGE SCALE GENOMIC DNA]</scope>
</reference>
<gene>
    <name evidence="1" type="ORF">UT24_C0018G0002</name>
</gene>
<proteinExistence type="predicted"/>
<evidence type="ECO:0000313" key="2">
    <source>
        <dbReference type="Proteomes" id="UP000033881"/>
    </source>
</evidence>
<dbReference type="AlphaFoldDB" id="A0A0G0PPC5"/>
<protein>
    <submittedName>
        <fullName evidence="1">Uncharacterized protein</fullName>
    </submittedName>
</protein>
<name>A0A0G0PPC5_9BACT</name>
<accession>A0A0G0PPC5</accession>
<evidence type="ECO:0000313" key="1">
    <source>
        <dbReference type="EMBL" id="KKR00020.1"/>
    </source>
</evidence>
<dbReference type="Proteomes" id="UP000033881">
    <property type="component" value="Unassembled WGS sequence"/>
</dbReference>
<organism evidence="1 2">
    <name type="scientific">Candidatus Woesebacteria bacterium GW2011_GWB1_39_12</name>
    <dbReference type="NCBI Taxonomy" id="1618574"/>
    <lineage>
        <taxon>Bacteria</taxon>
        <taxon>Candidatus Woeseibacteriota</taxon>
    </lineage>
</organism>
<dbReference type="EMBL" id="LBWB01000018">
    <property type="protein sequence ID" value="KKR00020.1"/>
    <property type="molecule type" value="Genomic_DNA"/>
</dbReference>